<dbReference type="GO" id="GO:0000981">
    <property type="term" value="F:DNA-binding transcription factor activity, RNA polymerase II-specific"/>
    <property type="evidence" value="ECO:0007669"/>
    <property type="project" value="InterPro"/>
</dbReference>
<evidence type="ECO:0000313" key="7">
    <source>
        <dbReference type="Proteomes" id="UP001147747"/>
    </source>
</evidence>
<dbReference type="PROSITE" id="PS50048">
    <property type="entry name" value="ZN2_CY6_FUNGAL_2"/>
    <property type="match status" value="1"/>
</dbReference>
<dbReference type="RefSeq" id="XP_056492110.1">
    <property type="nucleotide sequence ID" value="XM_056626315.1"/>
</dbReference>
<dbReference type="InterPro" id="IPR021858">
    <property type="entry name" value="Fun_TF"/>
</dbReference>
<dbReference type="SMART" id="SM00066">
    <property type="entry name" value="GAL4"/>
    <property type="match status" value="1"/>
</dbReference>
<comment type="caution">
    <text evidence="6">The sequence shown here is derived from an EMBL/GenBank/DDBJ whole genome shotgun (WGS) entry which is preliminary data.</text>
</comment>
<dbReference type="OrthoDB" id="5280547at2759"/>
<sequence>MPFYGRPSKNCESCRIRRIKCDRIEPVCSQCKRAGKPCGGYRDIPALLFRDENDKTVQRSVVAKSKSEARRKLLDEFAEVNYDRPVHMSKSSRLGLIVRRDPEVFWISAIPAVMPSSLEDQGLKFFFNRFATSIQKATKNPISLEMPELEMSPLMATIPNELPLRDAVMAVGLAAMSNVTHDHSLLQAARVKYLAALNIVRAAVENPQRANPVLIFKLILMLSLFEMVCCPSRQVDSWVVHLDGMAALLKQASFSKALNADTRPQLQYLFISIVRYFMVQGDLPSVLITWSPDRISTVTPFEEPAVDLVDILIRFAKLHYTARNDPDLDHGAIASSAASFDTELDEWEKNLPDKWAFTLSESKDHQHTFNGKYLIYNDVWASRILNNYFWGRLVVNEIILKHLASHPSPTRRTLQQRQRALETSSRLSINVCAGAASHMGAFGNMTPATGDARLPPLNGAFTLLFPLTMAGGAAGAPDEAYEWVIQTLQRIGETMGIQRALQLIPALKEIREKRRDQNLEADEVFARLG</sequence>
<name>A0A9W9W7G0_9EURO</name>
<proteinExistence type="predicted"/>
<gene>
    <name evidence="6" type="ORF">N7509_001678</name>
</gene>
<feature type="domain" description="Zn(2)-C6 fungal-type" evidence="5">
    <location>
        <begin position="10"/>
        <end position="38"/>
    </location>
</feature>
<reference evidence="6" key="1">
    <citation type="submission" date="2022-12" db="EMBL/GenBank/DDBJ databases">
        <authorList>
            <person name="Petersen C."/>
        </authorList>
    </citation>
    <scope>NUCLEOTIDE SEQUENCE</scope>
    <source>
        <strain evidence="6">IBT 29677</strain>
    </source>
</reference>
<keyword evidence="3" id="KW-0804">Transcription</keyword>
<reference evidence="6" key="2">
    <citation type="journal article" date="2023" name="IMA Fungus">
        <title>Comparative genomic study of the Penicillium genus elucidates a diverse pangenome and 15 lateral gene transfer events.</title>
        <authorList>
            <person name="Petersen C."/>
            <person name="Sorensen T."/>
            <person name="Nielsen M.R."/>
            <person name="Sondergaard T.E."/>
            <person name="Sorensen J.L."/>
            <person name="Fitzpatrick D.A."/>
            <person name="Frisvad J.C."/>
            <person name="Nielsen K.L."/>
        </authorList>
    </citation>
    <scope>NUCLEOTIDE SEQUENCE</scope>
    <source>
        <strain evidence="6">IBT 29677</strain>
    </source>
</reference>
<dbReference type="AlphaFoldDB" id="A0A9W9W7G0"/>
<dbReference type="EMBL" id="JAPZBU010000004">
    <property type="protein sequence ID" value="KAJ5407795.1"/>
    <property type="molecule type" value="Genomic_DNA"/>
</dbReference>
<keyword evidence="7" id="KW-1185">Reference proteome</keyword>
<dbReference type="PANTHER" id="PTHR38791:SF5">
    <property type="entry name" value="TRANSCRIPTION FACTOR DBAG-RELATED"/>
    <property type="match status" value="1"/>
</dbReference>
<dbReference type="PANTHER" id="PTHR38791">
    <property type="entry name" value="ZN(II)2CYS6 TRANSCRIPTION FACTOR (EUROFUNG)-RELATED-RELATED"/>
    <property type="match status" value="1"/>
</dbReference>
<evidence type="ECO:0000259" key="5">
    <source>
        <dbReference type="PROSITE" id="PS50048"/>
    </source>
</evidence>
<keyword evidence="4" id="KW-0539">Nucleus</keyword>
<dbReference type="Pfam" id="PF00172">
    <property type="entry name" value="Zn_clus"/>
    <property type="match status" value="1"/>
</dbReference>
<dbReference type="GO" id="GO:0003677">
    <property type="term" value="F:DNA binding"/>
    <property type="evidence" value="ECO:0007669"/>
    <property type="project" value="UniProtKB-KW"/>
</dbReference>
<evidence type="ECO:0000256" key="3">
    <source>
        <dbReference type="ARBA" id="ARBA00023163"/>
    </source>
</evidence>
<dbReference type="InterPro" id="IPR001138">
    <property type="entry name" value="Zn2Cys6_DnaBD"/>
</dbReference>
<evidence type="ECO:0000256" key="4">
    <source>
        <dbReference type="ARBA" id="ARBA00023242"/>
    </source>
</evidence>
<dbReference type="InterPro" id="IPR036864">
    <property type="entry name" value="Zn2-C6_fun-type_DNA-bd_sf"/>
</dbReference>
<accession>A0A9W9W7G0</accession>
<dbReference type="Proteomes" id="UP001147747">
    <property type="component" value="Unassembled WGS sequence"/>
</dbReference>
<dbReference type="GO" id="GO:0008270">
    <property type="term" value="F:zinc ion binding"/>
    <property type="evidence" value="ECO:0007669"/>
    <property type="project" value="InterPro"/>
</dbReference>
<dbReference type="Pfam" id="PF11951">
    <property type="entry name" value="Fungal_trans_2"/>
    <property type="match status" value="1"/>
</dbReference>
<evidence type="ECO:0000256" key="2">
    <source>
        <dbReference type="ARBA" id="ARBA00023125"/>
    </source>
</evidence>
<evidence type="ECO:0000313" key="6">
    <source>
        <dbReference type="EMBL" id="KAJ5407795.1"/>
    </source>
</evidence>
<protein>
    <recommendedName>
        <fullName evidence="5">Zn(2)-C6 fungal-type domain-containing protein</fullName>
    </recommendedName>
</protein>
<keyword evidence="2" id="KW-0238">DNA-binding</keyword>
<organism evidence="6 7">
    <name type="scientific">Penicillium cosmopolitanum</name>
    <dbReference type="NCBI Taxonomy" id="1131564"/>
    <lineage>
        <taxon>Eukaryota</taxon>
        <taxon>Fungi</taxon>
        <taxon>Dikarya</taxon>
        <taxon>Ascomycota</taxon>
        <taxon>Pezizomycotina</taxon>
        <taxon>Eurotiomycetes</taxon>
        <taxon>Eurotiomycetidae</taxon>
        <taxon>Eurotiales</taxon>
        <taxon>Aspergillaceae</taxon>
        <taxon>Penicillium</taxon>
    </lineage>
</organism>
<evidence type="ECO:0000256" key="1">
    <source>
        <dbReference type="ARBA" id="ARBA00023015"/>
    </source>
</evidence>
<dbReference type="Gene3D" id="4.10.240.10">
    <property type="entry name" value="Zn(2)-C6 fungal-type DNA-binding domain"/>
    <property type="match status" value="1"/>
</dbReference>
<dbReference type="CDD" id="cd00067">
    <property type="entry name" value="GAL4"/>
    <property type="match status" value="1"/>
</dbReference>
<dbReference type="InterPro" id="IPR053175">
    <property type="entry name" value="DHMBA_Reg_Transcription_Factor"/>
</dbReference>
<keyword evidence="1" id="KW-0805">Transcription regulation</keyword>
<dbReference type="SUPFAM" id="SSF57701">
    <property type="entry name" value="Zn2/Cys6 DNA-binding domain"/>
    <property type="match status" value="1"/>
</dbReference>
<dbReference type="GeneID" id="81365295"/>